<evidence type="ECO:0000256" key="3">
    <source>
        <dbReference type="SAM" id="MobiDB-lite"/>
    </source>
</evidence>
<dbReference type="AlphaFoldDB" id="A0A7G5EIG6"/>
<evidence type="ECO:0000256" key="1">
    <source>
        <dbReference type="ARBA" id="ARBA00004196"/>
    </source>
</evidence>
<feature type="domain" description="Multidrug resistance protein MdtA-like C-terminal permuted SH3" evidence="7">
    <location>
        <begin position="331"/>
        <end position="393"/>
    </location>
</feature>
<dbReference type="PANTHER" id="PTHR30158">
    <property type="entry name" value="ACRA/E-RELATED COMPONENT OF DRUG EFFLUX TRANSPORTER"/>
    <property type="match status" value="1"/>
</dbReference>
<dbReference type="GO" id="GO:0046677">
    <property type="term" value="P:response to antibiotic"/>
    <property type="evidence" value="ECO:0007669"/>
    <property type="project" value="TreeGrafter"/>
</dbReference>
<dbReference type="GO" id="GO:0022857">
    <property type="term" value="F:transmembrane transporter activity"/>
    <property type="evidence" value="ECO:0007669"/>
    <property type="project" value="InterPro"/>
</dbReference>
<dbReference type="KEGG" id="cpis:HS961_13650"/>
<comment type="subcellular location">
    <subcellularLocation>
        <location evidence="1">Cell envelope</location>
    </subcellularLocation>
</comment>
<evidence type="ECO:0000313" key="8">
    <source>
        <dbReference type="EMBL" id="QMV73791.1"/>
    </source>
</evidence>
<dbReference type="FunFam" id="2.40.420.20:FF:000001">
    <property type="entry name" value="Efflux RND transporter periplasmic adaptor subunit"/>
    <property type="match status" value="1"/>
</dbReference>
<feature type="domain" description="Multidrug resistance protein MdtA-like alpha-helical hairpin" evidence="4">
    <location>
        <begin position="131"/>
        <end position="200"/>
    </location>
</feature>
<dbReference type="Pfam" id="PF25944">
    <property type="entry name" value="Beta-barrel_RND"/>
    <property type="match status" value="1"/>
</dbReference>
<organism evidence="8 9">
    <name type="scientific">Comamonas piscis</name>
    <dbReference type="NCBI Taxonomy" id="1562974"/>
    <lineage>
        <taxon>Bacteria</taxon>
        <taxon>Pseudomonadati</taxon>
        <taxon>Pseudomonadota</taxon>
        <taxon>Betaproteobacteria</taxon>
        <taxon>Burkholderiales</taxon>
        <taxon>Comamonadaceae</taxon>
        <taxon>Comamonas</taxon>
    </lineage>
</organism>
<accession>A0A7G5EIG6</accession>
<dbReference type="Proteomes" id="UP000515240">
    <property type="component" value="Chromosome"/>
</dbReference>
<dbReference type="Pfam" id="PF25917">
    <property type="entry name" value="BSH_RND"/>
    <property type="match status" value="1"/>
</dbReference>
<reference evidence="8 9" key="1">
    <citation type="journal article" date="2020" name="G3 (Bethesda)">
        <title>CeMbio - The Caenorhabditis elegans Microbiome Resource.</title>
        <authorList>
            <person name="Dirksen P."/>
            <person name="Assie A."/>
            <person name="Zimmermann J."/>
            <person name="Zhang F."/>
            <person name="Tietje A.M."/>
            <person name="Marsh S.A."/>
            <person name="Felix M.A."/>
            <person name="Shapira M."/>
            <person name="Kaleta C."/>
            <person name="Schulenburg H."/>
            <person name="Samuel B."/>
        </authorList>
    </citation>
    <scope>NUCLEOTIDE SEQUENCE [LARGE SCALE GENOMIC DNA]</scope>
    <source>
        <strain evidence="8 9">BIGb0172</strain>
    </source>
</reference>
<evidence type="ECO:0000259" key="5">
    <source>
        <dbReference type="Pfam" id="PF25917"/>
    </source>
</evidence>
<dbReference type="GO" id="GO:0005886">
    <property type="term" value="C:plasma membrane"/>
    <property type="evidence" value="ECO:0007669"/>
    <property type="project" value="UniProtKB-SubCell"/>
</dbReference>
<feature type="compositionally biased region" description="Low complexity" evidence="3">
    <location>
        <begin position="424"/>
        <end position="435"/>
    </location>
</feature>
<gene>
    <name evidence="8" type="ORF">HS961_13650</name>
</gene>
<feature type="domain" description="Multidrug resistance protein MdtA-like barrel-sandwich hybrid" evidence="5">
    <location>
        <begin position="92"/>
        <end position="232"/>
    </location>
</feature>
<protein>
    <submittedName>
        <fullName evidence="8">Efflux RND transporter periplasmic adaptor subunit</fullName>
    </submittedName>
</protein>
<dbReference type="Gene3D" id="2.40.50.100">
    <property type="match status" value="1"/>
</dbReference>
<proteinExistence type="inferred from homology"/>
<dbReference type="Pfam" id="PF25876">
    <property type="entry name" value="HH_MFP_RND"/>
    <property type="match status" value="1"/>
</dbReference>
<feature type="region of interest" description="Disordered" evidence="3">
    <location>
        <begin position="412"/>
        <end position="435"/>
    </location>
</feature>
<dbReference type="EMBL" id="CP058554">
    <property type="protein sequence ID" value="QMV73791.1"/>
    <property type="molecule type" value="Genomic_DNA"/>
</dbReference>
<evidence type="ECO:0000313" key="9">
    <source>
        <dbReference type="Proteomes" id="UP000515240"/>
    </source>
</evidence>
<evidence type="ECO:0000259" key="4">
    <source>
        <dbReference type="Pfam" id="PF25876"/>
    </source>
</evidence>
<dbReference type="InterPro" id="IPR058626">
    <property type="entry name" value="MdtA-like_b-barrel"/>
</dbReference>
<dbReference type="InterPro" id="IPR058624">
    <property type="entry name" value="MdtA-like_HH"/>
</dbReference>
<dbReference type="Gene3D" id="1.10.287.470">
    <property type="entry name" value="Helix hairpin bin"/>
    <property type="match status" value="1"/>
</dbReference>
<dbReference type="Gene3D" id="2.40.30.170">
    <property type="match status" value="1"/>
</dbReference>
<evidence type="ECO:0000256" key="2">
    <source>
        <dbReference type="ARBA" id="ARBA00009477"/>
    </source>
</evidence>
<feature type="domain" description="Multidrug resistance protein MdtA-like beta-barrel" evidence="6">
    <location>
        <begin position="237"/>
        <end position="324"/>
    </location>
</feature>
<comment type="similarity">
    <text evidence="2">Belongs to the membrane fusion protein (MFP) (TC 8.A.1) family.</text>
</comment>
<dbReference type="Pfam" id="PF25967">
    <property type="entry name" value="RND-MFP_C"/>
    <property type="match status" value="1"/>
</dbReference>
<keyword evidence="9" id="KW-1185">Reference proteome</keyword>
<dbReference type="PANTHER" id="PTHR30158:SF3">
    <property type="entry name" value="MULTIDRUG EFFLUX PUMP SUBUNIT ACRA-RELATED"/>
    <property type="match status" value="1"/>
</dbReference>
<sequence length="435" mass="45652">MMPDVSNFSRQTLAPFQSLATVGKRHPSRMLGHAGRVAVLAAAVTALAACSDKAAPTAAAPPAPEVGVITVQSSSQQLTAELPGRTSAFMMAEIRPQANGIVEKRLFTEGAAVKAGQALYQLDARPAQAAVNSAEAAVAKANASAQTARSNAARNSELVKIDAISRQVFDDSQALVAQTASDVAVAKAALDNARINLQYTRISSPIAGKVSTSAVTPGALVTANQATALTTVVQLDPMYVDFTQSSTEMLQLQRDLKAGRFQRLDGDQIPVRIRLDDGTEYNHEAKLKFSGVIVSATTGTVTLRAQVPNPDGVLMPNMYVQALLPTAVAPDALLVPQQSVVRDLTGKPTVFVVTAEDKVQKRALQLDRAVGSQWLVGSGLKSGERVVVDGFQRVKDGDKVRITEVDLKAQAERVRSPGRVPGQAAAPAPAPAAAQ</sequence>
<dbReference type="InterPro" id="IPR006143">
    <property type="entry name" value="RND_pump_MFP"/>
</dbReference>
<dbReference type="InterPro" id="IPR058625">
    <property type="entry name" value="MdtA-like_BSH"/>
</dbReference>
<dbReference type="Gene3D" id="2.40.420.20">
    <property type="match status" value="1"/>
</dbReference>
<evidence type="ECO:0000259" key="6">
    <source>
        <dbReference type="Pfam" id="PF25944"/>
    </source>
</evidence>
<evidence type="ECO:0000259" key="7">
    <source>
        <dbReference type="Pfam" id="PF25967"/>
    </source>
</evidence>
<dbReference type="InterPro" id="IPR058627">
    <property type="entry name" value="MdtA-like_C"/>
</dbReference>
<dbReference type="NCBIfam" id="TIGR01730">
    <property type="entry name" value="RND_mfp"/>
    <property type="match status" value="1"/>
</dbReference>
<dbReference type="SUPFAM" id="SSF111369">
    <property type="entry name" value="HlyD-like secretion proteins"/>
    <property type="match status" value="1"/>
</dbReference>
<name>A0A7G5EIG6_9BURK</name>